<name>A0A4P9Y359_9FUNG</name>
<dbReference type="Gene3D" id="3.30.710.10">
    <property type="entry name" value="Potassium Channel Kv1.1, Chain A"/>
    <property type="match status" value="1"/>
</dbReference>
<dbReference type="SUPFAM" id="SSF54695">
    <property type="entry name" value="POZ domain"/>
    <property type="match status" value="1"/>
</dbReference>
<evidence type="ECO:0000256" key="1">
    <source>
        <dbReference type="SAM" id="MobiDB-lite"/>
    </source>
</evidence>
<sequence>MNGDEEDEEAREVEMEGQEQDQDDYLEGTVVLVDVCQSETKDGEAGSGGNLGPQRMGQHFVGMCGERLVVWVTRCVQGELPDSGVGVWTLGILDGSWQWRREYGLESLMHRISLGSWHYGISGRTGGSLEGKMWVFGSQAYDGEEYMEVVAHLDVRELGVIRDPEPTLGLDLEELLVHGENTDLVILAGEDQGTESKGEGPGRERQCRRIPVHRAILQSRWPHLGHLLAAEGLEASTGEIRLPEAVSSVRGFLYYLYTDILPVNLDTETMCDLMLMGHMYCLTRLQGLCVSRLFARCEDPEGALLIWMCADRIKEGALGRRAMSWILAEFGRIVRTEMWDRLSQDGELMRHFHQSIPSSAQVVWEGGGDPGWRGHGGGLIPGMDRPGTTDLSEGTGRSDRDRDLETLSQTPGLEGTLSPDAQIMHVTAVEEPLED</sequence>
<feature type="compositionally biased region" description="Basic and acidic residues" evidence="1">
    <location>
        <begin position="396"/>
        <end position="405"/>
    </location>
</feature>
<reference evidence="4" key="1">
    <citation type="journal article" date="2018" name="Nat. Microbiol.">
        <title>Leveraging single-cell genomics to expand the fungal tree of life.</title>
        <authorList>
            <person name="Ahrendt S.R."/>
            <person name="Quandt C.A."/>
            <person name="Ciobanu D."/>
            <person name="Clum A."/>
            <person name="Salamov A."/>
            <person name="Andreopoulos B."/>
            <person name="Cheng J.F."/>
            <person name="Woyke T."/>
            <person name="Pelin A."/>
            <person name="Henrissat B."/>
            <person name="Reynolds N.K."/>
            <person name="Benny G.L."/>
            <person name="Smith M.E."/>
            <person name="James T.Y."/>
            <person name="Grigoriev I.V."/>
        </authorList>
    </citation>
    <scope>NUCLEOTIDE SEQUENCE [LARGE SCALE GENOMIC DNA]</scope>
</reference>
<evidence type="ECO:0000259" key="2">
    <source>
        <dbReference type="SMART" id="SM00225"/>
    </source>
</evidence>
<accession>A0A4P9Y359</accession>
<gene>
    <name evidence="3" type="ORF">BJ684DRAFT_20258</name>
</gene>
<dbReference type="EMBL" id="KZ988075">
    <property type="protein sequence ID" value="RKP13233.1"/>
    <property type="molecule type" value="Genomic_DNA"/>
</dbReference>
<keyword evidence="4" id="KW-1185">Reference proteome</keyword>
<dbReference type="AlphaFoldDB" id="A0A4P9Y359"/>
<dbReference type="SMART" id="SM00225">
    <property type="entry name" value="BTB"/>
    <property type="match status" value="1"/>
</dbReference>
<dbReference type="Pfam" id="PF00651">
    <property type="entry name" value="BTB"/>
    <property type="match status" value="1"/>
</dbReference>
<evidence type="ECO:0000313" key="3">
    <source>
        <dbReference type="EMBL" id="RKP13233.1"/>
    </source>
</evidence>
<protein>
    <recommendedName>
        <fullName evidence="2">BTB domain-containing protein</fullName>
    </recommendedName>
</protein>
<dbReference type="OrthoDB" id="432528at2759"/>
<proteinExistence type="predicted"/>
<evidence type="ECO:0000313" key="4">
    <source>
        <dbReference type="Proteomes" id="UP000267251"/>
    </source>
</evidence>
<organism evidence="3 4">
    <name type="scientific">Piptocephalis cylindrospora</name>
    <dbReference type="NCBI Taxonomy" id="1907219"/>
    <lineage>
        <taxon>Eukaryota</taxon>
        <taxon>Fungi</taxon>
        <taxon>Fungi incertae sedis</taxon>
        <taxon>Zoopagomycota</taxon>
        <taxon>Zoopagomycotina</taxon>
        <taxon>Zoopagomycetes</taxon>
        <taxon>Zoopagales</taxon>
        <taxon>Piptocephalidaceae</taxon>
        <taxon>Piptocephalis</taxon>
    </lineage>
</organism>
<dbReference type="Proteomes" id="UP000267251">
    <property type="component" value="Unassembled WGS sequence"/>
</dbReference>
<feature type="region of interest" description="Disordered" evidence="1">
    <location>
        <begin position="1"/>
        <end position="22"/>
    </location>
</feature>
<feature type="region of interest" description="Disordered" evidence="1">
    <location>
        <begin position="376"/>
        <end position="421"/>
    </location>
</feature>
<dbReference type="PANTHER" id="PTHR24413">
    <property type="entry name" value="SPECKLE-TYPE POZ PROTEIN"/>
    <property type="match status" value="1"/>
</dbReference>
<dbReference type="InterPro" id="IPR011333">
    <property type="entry name" value="SKP1/BTB/POZ_sf"/>
</dbReference>
<dbReference type="InterPro" id="IPR000210">
    <property type="entry name" value="BTB/POZ_dom"/>
</dbReference>
<feature type="domain" description="BTB" evidence="2">
    <location>
        <begin position="182"/>
        <end position="297"/>
    </location>
</feature>